<name>A0A511N7A3_DEIC1</name>
<gene>
    <name evidence="2" type="ORF">DC3_43450</name>
</gene>
<reference evidence="2 3" key="1">
    <citation type="submission" date="2019-07" db="EMBL/GenBank/DDBJ databases">
        <title>Whole genome shotgun sequence of Deinococcus cellulosilyticus NBRC 106333.</title>
        <authorList>
            <person name="Hosoyama A."/>
            <person name="Uohara A."/>
            <person name="Ohji S."/>
            <person name="Ichikawa N."/>
        </authorList>
    </citation>
    <scope>NUCLEOTIDE SEQUENCE [LARGE SCALE GENOMIC DNA]</scope>
    <source>
        <strain evidence="2 3">NBRC 106333</strain>
    </source>
</reference>
<comment type="caution">
    <text evidence="2">The sequence shown here is derived from an EMBL/GenBank/DDBJ whole genome shotgun (WGS) entry which is preliminary data.</text>
</comment>
<dbReference type="Pfam" id="PF08937">
    <property type="entry name" value="ThsB_TIR"/>
    <property type="match status" value="1"/>
</dbReference>
<evidence type="ECO:0000313" key="2">
    <source>
        <dbReference type="EMBL" id="GEM48710.1"/>
    </source>
</evidence>
<proteinExistence type="predicted"/>
<evidence type="ECO:0000259" key="1">
    <source>
        <dbReference type="Pfam" id="PF08937"/>
    </source>
</evidence>
<dbReference type="Proteomes" id="UP000321306">
    <property type="component" value="Unassembled WGS sequence"/>
</dbReference>
<keyword evidence="3" id="KW-1185">Reference proteome</keyword>
<dbReference type="EMBL" id="BJXB01000023">
    <property type="protein sequence ID" value="GEM48710.1"/>
    <property type="molecule type" value="Genomic_DNA"/>
</dbReference>
<evidence type="ECO:0000313" key="3">
    <source>
        <dbReference type="Proteomes" id="UP000321306"/>
    </source>
</evidence>
<feature type="domain" description="Thoeris protein ThsB TIR-like" evidence="1">
    <location>
        <begin position="5"/>
        <end position="72"/>
    </location>
</feature>
<sequence>MYNILTDNSLQRALNSDNAAYIDRAVRENYIHGSSITVVLCGAETYKRKFVDWEIYATLLYDHALLGIVLPTCERDWTTAPYLPKLPARLRDNVNSGYAHLISYTTNPQQITVEIEKAITMKRSSLINNKRSQMSRNL</sequence>
<protein>
    <recommendedName>
        <fullName evidence="1">Thoeris protein ThsB TIR-like domain-containing protein</fullName>
    </recommendedName>
</protein>
<dbReference type="AlphaFoldDB" id="A0A511N7A3"/>
<dbReference type="InterPro" id="IPR015032">
    <property type="entry name" value="ThsB__TIR-like_domain"/>
</dbReference>
<organism evidence="2 3">
    <name type="scientific">Deinococcus cellulosilyticus (strain DSM 18568 / NBRC 106333 / KACC 11606 / 5516J-15)</name>
    <dbReference type="NCBI Taxonomy" id="1223518"/>
    <lineage>
        <taxon>Bacteria</taxon>
        <taxon>Thermotogati</taxon>
        <taxon>Deinococcota</taxon>
        <taxon>Deinococci</taxon>
        <taxon>Deinococcales</taxon>
        <taxon>Deinococcaceae</taxon>
        <taxon>Deinococcus</taxon>
    </lineage>
</organism>
<accession>A0A511N7A3</accession>